<keyword evidence="5" id="KW-0813">Transport</keyword>
<evidence type="ECO:0000256" key="11">
    <source>
        <dbReference type="ARBA" id="ARBA00023010"/>
    </source>
</evidence>
<accession>A0AAW0WSH2</accession>
<comment type="subcellular location">
    <subcellularLocation>
        <location evidence="3">Mitochondrion inner membrane</location>
        <topology evidence="3">Peripheral membrane protein</topology>
        <orientation evidence="3">Matrix side</orientation>
    </subcellularLocation>
</comment>
<dbReference type="PANTHER" id="PTHR12992:SF11">
    <property type="entry name" value="MITOCHONDRIAL COENZYME A DIPHOSPHATASE NUDT8"/>
    <property type="match status" value="1"/>
</dbReference>
<dbReference type="Gene3D" id="3.90.79.10">
    <property type="entry name" value="Nucleoside Triphosphate Pyrophosphohydrolase"/>
    <property type="match status" value="1"/>
</dbReference>
<sequence length="322" mass="35256">MAKHLVQLIVAGVQVVGRAFIKALRQEIAASQAAAERAGGGAAGAKHSATNQKLGMSLEEAKQILNVEDLDPERLRKNYEYLFNINDKSKGGSFYIQSKMWLEGRRQRGGVLVTSPPSTTHLAWKPLLLSSARAYTTSPLTWETVLSEDNRKRFISRMENARSLRKFSNGAERLAAVLVPLCHIEGELSLLLTVRCATLNNHGGEVSFPGGMADLNDEDLVHTALREAEEEIGIDRSIADVWGMTPPLPSKLGGTSVRGVLAYLGHLDPSHLKLSEDEVESVFAVSIRNLSRPQNARQTQFRSKKIPQGCPCQRENRPGAGV</sequence>
<dbReference type="SUPFAM" id="SSF55811">
    <property type="entry name" value="Nudix"/>
    <property type="match status" value="1"/>
</dbReference>
<dbReference type="AlphaFoldDB" id="A0AAW0WSH2"/>
<keyword evidence="8" id="KW-0378">Hydrolase</keyword>
<dbReference type="InterPro" id="IPR000086">
    <property type="entry name" value="NUDIX_hydrolase_dom"/>
</dbReference>
<keyword evidence="11" id="KW-0811">Translocation</keyword>
<keyword evidence="13" id="KW-0472">Membrane</keyword>
<keyword evidence="7" id="KW-0999">Mitochondrion inner membrane</keyword>
<gene>
    <name evidence="17" type="ORF">OTU49_005753</name>
</gene>
<evidence type="ECO:0000256" key="3">
    <source>
        <dbReference type="ARBA" id="ARBA00004443"/>
    </source>
</evidence>
<feature type="region of interest" description="Disordered" evidence="15">
    <location>
        <begin position="294"/>
        <end position="322"/>
    </location>
</feature>
<dbReference type="GO" id="GO:0046872">
    <property type="term" value="F:metal ion binding"/>
    <property type="evidence" value="ECO:0007669"/>
    <property type="project" value="UniProtKB-KW"/>
</dbReference>
<dbReference type="CDD" id="cd03426">
    <property type="entry name" value="NUDIX_CoAse_Nudt7"/>
    <property type="match status" value="1"/>
</dbReference>
<evidence type="ECO:0000259" key="16">
    <source>
        <dbReference type="PROSITE" id="PS51462"/>
    </source>
</evidence>
<keyword evidence="18" id="KW-1185">Reference proteome</keyword>
<feature type="domain" description="Nudix hydrolase" evidence="16">
    <location>
        <begin position="172"/>
        <end position="307"/>
    </location>
</feature>
<evidence type="ECO:0000256" key="10">
    <source>
        <dbReference type="ARBA" id="ARBA00022927"/>
    </source>
</evidence>
<evidence type="ECO:0000256" key="12">
    <source>
        <dbReference type="ARBA" id="ARBA00023128"/>
    </source>
</evidence>
<comment type="caution">
    <text evidence="17">The sequence shown here is derived from an EMBL/GenBank/DDBJ whole genome shotgun (WGS) entry which is preliminary data.</text>
</comment>
<keyword evidence="9" id="KW-0460">Magnesium</keyword>
<dbReference type="Gene3D" id="1.10.287.110">
    <property type="entry name" value="DnaJ domain"/>
    <property type="match status" value="1"/>
</dbReference>
<evidence type="ECO:0000256" key="13">
    <source>
        <dbReference type="ARBA" id="ARBA00023136"/>
    </source>
</evidence>
<dbReference type="PROSITE" id="PS51462">
    <property type="entry name" value="NUDIX"/>
    <property type="match status" value="1"/>
</dbReference>
<dbReference type="GO" id="GO:0015031">
    <property type="term" value="P:protein transport"/>
    <property type="evidence" value="ECO:0007669"/>
    <property type="project" value="UniProtKB-KW"/>
</dbReference>
<evidence type="ECO:0000256" key="6">
    <source>
        <dbReference type="ARBA" id="ARBA00022723"/>
    </source>
</evidence>
<keyword evidence="14" id="KW-0464">Manganese</keyword>
<dbReference type="FunFam" id="1.10.287.110:FF:000006">
    <property type="entry name" value="Import inner membrane translocase subunit TIM16"/>
    <property type="match status" value="1"/>
</dbReference>
<dbReference type="Pfam" id="PF00293">
    <property type="entry name" value="NUDIX"/>
    <property type="match status" value="1"/>
</dbReference>
<dbReference type="GO" id="GO:0005743">
    <property type="term" value="C:mitochondrial inner membrane"/>
    <property type="evidence" value="ECO:0007669"/>
    <property type="project" value="UniProtKB-SubCell"/>
</dbReference>
<evidence type="ECO:0000256" key="7">
    <source>
        <dbReference type="ARBA" id="ARBA00022792"/>
    </source>
</evidence>
<evidence type="ECO:0000256" key="4">
    <source>
        <dbReference type="ARBA" id="ARBA00008817"/>
    </source>
</evidence>
<evidence type="ECO:0000256" key="9">
    <source>
        <dbReference type="ARBA" id="ARBA00022842"/>
    </source>
</evidence>
<evidence type="ECO:0000313" key="17">
    <source>
        <dbReference type="EMBL" id="KAK8734972.1"/>
    </source>
</evidence>
<dbReference type="Proteomes" id="UP001445076">
    <property type="component" value="Unassembled WGS sequence"/>
</dbReference>
<dbReference type="Pfam" id="PF03656">
    <property type="entry name" value="Pam16"/>
    <property type="match status" value="1"/>
</dbReference>
<protein>
    <recommendedName>
        <fullName evidence="16">Nudix hydrolase domain-containing protein</fullName>
    </recommendedName>
</protein>
<organism evidence="17 18">
    <name type="scientific">Cherax quadricarinatus</name>
    <name type="common">Australian red claw crayfish</name>
    <dbReference type="NCBI Taxonomy" id="27406"/>
    <lineage>
        <taxon>Eukaryota</taxon>
        <taxon>Metazoa</taxon>
        <taxon>Ecdysozoa</taxon>
        <taxon>Arthropoda</taxon>
        <taxon>Crustacea</taxon>
        <taxon>Multicrustacea</taxon>
        <taxon>Malacostraca</taxon>
        <taxon>Eumalacostraca</taxon>
        <taxon>Eucarida</taxon>
        <taxon>Decapoda</taxon>
        <taxon>Pleocyemata</taxon>
        <taxon>Astacidea</taxon>
        <taxon>Parastacoidea</taxon>
        <taxon>Parastacidae</taxon>
        <taxon>Cherax</taxon>
    </lineage>
</organism>
<evidence type="ECO:0000256" key="1">
    <source>
        <dbReference type="ARBA" id="ARBA00001936"/>
    </source>
</evidence>
<evidence type="ECO:0000256" key="5">
    <source>
        <dbReference type="ARBA" id="ARBA00022448"/>
    </source>
</evidence>
<dbReference type="InterPro" id="IPR015797">
    <property type="entry name" value="NUDIX_hydrolase-like_dom_sf"/>
</dbReference>
<comment type="cofactor">
    <cofactor evidence="2">
        <name>Mg(2+)</name>
        <dbReference type="ChEBI" id="CHEBI:18420"/>
    </cofactor>
</comment>
<keyword evidence="10" id="KW-0653">Protein transport</keyword>
<evidence type="ECO:0000313" key="18">
    <source>
        <dbReference type="Proteomes" id="UP001445076"/>
    </source>
</evidence>
<proteinExistence type="inferred from homology"/>
<keyword evidence="12" id="KW-0496">Mitochondrion</keyword>
<dbReference type="PANTHER" id="PTHR12992">
    <property type="entry name" value="NUDIX HYDROLASE"/>
    <property type="match status" value="1"/>
</dbReference>
<evidence type="ECO:0000256" key="8">
    <source>
        <dbReference type="ARBA" id="ARBA00022801"/>
    </source>
</evidence>
<dbReference type="InterPro" id="IPR036869">
    <property type="entry name" value="J_dom_sf"/>
</dbReference>
<dbReference type="EMBL" id="JARKIK010000049">
    <property type="protein sequence ID" value="KAK8734972.1"/>
    <property type="molecule type" value="Genomic_DNA"/>
</dbReference>
<reference evidence="17 18" key="1">
    <citation type="journal article" date="2024" name="BMC Genomics">
        <title>Genome assembly of redclaw crayfish (Cherax quadricarinatus) provides insights into its immune adaptation and hypoxia tolerance.</title>
        <authorList>
            <person name="Liu Z."/>
            <person name="Zheng J."/>
            <person name="Li H."/>
            <person name="Fang K."/>
            <person name="Wang S."/>
            <person name="He J."/>
            <person name="Zhou D."/>
            <person name="Weng S."/>
            <person name="Chi M."/>
            <person name="Gu Z."/>
            <person name="He J."/>
            <person name="Li F."/>
            <person name="Wang M."/>
        </authorList>
    </citation>
    <scope>NUCLEOTIDE SEQUENCE [LARGE SCALE GENOMIC DNA]</scope>
    <source>
        <strain evidence="17">ZL_2023a</strain>
    </source>
</reference>
<keyword evidence="6" id="KW-0479">Metal-binding</keyword>
<comment type="cofactor">
    <cofactor evidence="1">
        <name>Mn(2+)</name>
        <dbReference type="ChEBI" id="CHEBI:29035"/>
    </cofactor>
</comment>
<dbReference type="GO" id="GO:0010945">
    <property type="term" value="F:coenzyme A diphosphatase activity"/>
    <property type="evidence" value="ECO:0007669"/>
    <property type="project" value="InterPro"/>
</dbReference>
<name>A0AAW0WSH2_CHEQU</name>
<evidence type="ECO:0000256" key="2">
    <source>
        <dbReference type="ARBA" id="ARBA00001946"/>
    </source>
</evidence>
<evidence type="ECO:0000256" key="14">
    <source>
        <dbReference type="ARBA" id="ARBA00023211"/>
    </source>
</evidence>
<comment type="similarity">
    <text evidence="4">Belongs to the TIM16/PAM16 family.</text>
</comment>
<dbReference type="InterPro" id="IPR045121">
    <property type="entry name" value="CoAse"/>
</dbReference>
<evidence type="ECO:0000256" key="15">
    <source>
        <dbReference type="SAM" id="MobiDB-lite"/>
    </source>
</evidence>